<reference evidence="1" key="1">
    <citation type="journal article" date="2021" name="Proc. Natl. Acad. Sci. U.S.A.">
        <title>A Catalog of Tens of Thousands of Viruses from Human Metagenomes Reveals Hidden Associations with Chronic Diseases.</title>
        <authorList>
            <person name="Tisza M.J."/>
            <person name="Buck C.B."/>
        </authorList>
    </citation>
    <scope>NUCLEOTIDE SEQUENCE</scope>
    <source>
        <strain evidence="1">CtnFo11</strain>
    </source>
</reference>
<protein>
    <submittedName>
        <fullName evidence="1">Uncharacterized protein</fullName>
    </submittedName>
</protein>
<organism evidence="1">
    <name type="scientific">Siphoviridae sp. ctnFo11</name>
    <dbReference type="NCBI Taxonomy" id="2826454"/>
    <lineage>
        <taxon>Viruses</taxon>
        <taxon>Duplodnaviria</taxon>
        <taxon>Heunggongvirae</taxon>
        <taxon>Uroviricota</taxon>
        <taxon>Caudoviricetes</taxon>
    </lineage>
</organism>
<proteinExistence type="predicted"/>
<sequence length="82" mass="10239">MRLSWRLVNLEKEWLYMEINGIDVNTKLRDIPNLGILLDYPFVRDEMTWGEYLEEKEYYGKHYKEHWLGTYKPLWKQREERA</sequence>
<dbReference type="EMBL" id="BK015066">
    <property type="protein sequence ID" value="DAD89646.1"/>
    <property type="molecule type" value="Genomic_DNA"/>
</dbReference>
<evidence type="ECO:0000313" key="1">
    <source>
        <dbReference type="EMBL" id="DAD89646.1"/>
    </source>
</evidence>
<name>A0A8S5N4X0_9CAUD</name>
<accession>A0A8S5N4X0</accession>